<accession>A0A7X2TNV7</accession>
<proteinExistence type="predicted"/>
<evidence type="ECO:0000313" key="1">
    <source>
        <dbReference type="EMBL" id="MST81970.1"/>
    </source>
</evidence>
<name>A0A7X2TNV7_9FIRM</name>
<dbReference type="AlphaFoldDB" id="A0A7X2TNV7"/>
<dbReference type="Proteomes" id="UP000466864">
    <property type="component" value="Unassembled WGS sequence"/>
</dbReference>
<sequence>MSMQTPTRINLTELAMIQQETITKQSRIIARLLNEVAMFRELTQAEEEYAAAFHTEEGET</sequence>
<dbReference type="RefSeq" id="WP_154457885.1">
    <property type="nucleotide sequence ID" value="NZ_VUMV01000004.1"/>
</dbReference>
<organism evidence="1 2">
    <name type="scientific">Bilifractor porci</name>
    <dbReference type="NCBI Taxonomy" id="2606636"/>
    <lineage>
        <taxon>Bacteria</taxon>
        <taxon>Bacillati</taxon>
        <taxon>Bacillota</taxon>
        <taxon>Clostridia</taxon>
        <taxon>Lachnospirales</taxon>
        <taxon>Lachnospiraceae</taxon>
        <taxon>Bilifractor</taxon>
    </lineage>
</organism>
<protein>
    <submittedName>
        <fullName evidence="1">Uncharacterized protein</fullName>
    </submittedName>
</protein>
<comment type="caution">
    <text evidence="1">The sequence shown here is derived from an EMBL/GenBank/DDBJ whole genome shotgun (WGS) entry which is preliminary data.</text>
</comment>
<reference evidence="1 2" key="1">
    <citation type="submission" date="2019-08" db="EMBL/GenBank/DDBJ databases">
        <title>In-depth cultivation of the pig gut microbiome towards novel bacterial diversity and tailored functional studies.</title>
        <authorList>
            <person name="Wylensek D."/>
            <person name="Hitch T.C.A."/>
            <person name="Clavel T."/>
        </authorList>
    </citation>
    <scope>NUCLEOTIDE SEQUENCE [LARGE SCALE GENOMIC DNA]</scope>
    <source>
        <strain evidence="1 2">Oil+RF-744-WCA-WT-13</strain>
    </source>
</reference>
<gene>
    <name evidence="1" type="ORF">FYJ60_06540</name>
</gene>
<dbReference type="EMBL" id="VUMV01000004">
    <property type="protein sequence ID" value="MST81970.1"/>
    <property type="molecule type" value="Genomic_DNA"/>
</dbReference>
<keyword evidence="2" id="KW-1185">Reference proteome</keyword>
<evidence type="ECO:0000313" key="2">
    <source>
        <dbReference type="Proteomes" id="UP000466864"/>
    </source>
</evidence>